<dbReference type="RefSeq" id="WP_219851495.1">
    <property type="nucleotide sequence ID" value="NZ_CP059491.1"/>
</dbReference>
<evidence type="ECO:0000313" key="7">
    <source>
        <dbReference type="Proteomes" id="UP000515663"/>
    </source>
</evidence>
<keyword evidence="1" id="KW-0805">Transcription regulation</keyword>
<evidence type="ECO:0000259" key="5">
    <source>
        <dbReference type="PROSITE" id="PS50977"/>
    </source>
</evidence>
<dbReference type="EMBL" id="CP059491">
    <property type="protein sequence ID" value="QMT03686.1"/>
    <property type="molecule type" value="Genomic_DNA"/>
</dbReference>
<dbReference type="KEGG" id="gji:H1R19_01595"/>
<accession>A0A7D7QSS1</accession>
<evidence type="ECO:0000256" key="1">
    <source>
        <dbReference type="ARBA" id="ARBA00023015"/>
    </source>
</evidence>
<dbReference type="Pfam" id="PF00440">
    <property type="entry name" value="TetR_N"/>
    <property type="match status" value="1"/>
</dbReference>
<sequence>MILDAASELFYDRGIHAVGVDTIATHAGVTKRTLYDRFGSKEQLVVEYLRARNDRWKAYLQERLDAAGTSPSARLGALFDATRDWSAERGHKGCAMINAHAEISDPSHPAYEIIVGQKKELLELFASIAGDAGAASPQDLAQLLLILHEGAMVSAGMGVAPAAFDIARGTALDLLATELTKS</sequence>
<dbReference type="InterPro" id="IPR009057">
    <property type="entry name" value="Homeodomain-like_sf"/>
</dbReference>
<protein>
    <submittedName>
        <fullName evidence="6">TetR/AcrR family transcriptional regulator</fullName>
    </submittedName>
</protein>
<evidence type="ECO:0000256" key="4">
    <source>
        <dbReference type="PROSITE-ProRule" id="PRU00335"/>
    </source>
</evidence>
<dbReference type="InterPro" id="IPR001647">
    <property type="entry name" value="HTH_TetR"/>
</dbReference>
<gene>
    <name evidence="6" type="ORF">H1R19_01595</name>
</gene>
<proteinExistence type="predicted"/>
<dbReference type="SUPFAM" id="SSF46689">
    <property type="entry name" value="Homeodomain-like"/>
    <property type="match status" value="1"/>
</dbReference>
<dbReference type="Proteomes" id="UP000515663">
    <property type="component" value="Chromosome"/>
</dbReference>
<dbReference type="Gene3D" id="1.10.357.10">
    <property type="entry name" value="Tetracycline Repressor, domain 2"/>
    <property type="match status" value="1"/>
</dbReference>
<dbReference type="InterPro" id="IPR036271">
    <property type="entry name" value="Tet_transcr_reg_TetR-rel_C_sf"/>
</dbReference>
<organism evidence="6 7">
    <name type="scientific">Gordonia jinghuaiqii</name>
    <dbReference type="NCBI Taxonomy" id="2758710"/>
    <lineage>
        <taxon>Bacteria</taxon>
        <taxon>Bacillati</taxon>
        <taxon>Actinomycetota</taxon>
        <taxon>Actinomycetes</taxon>
        <taxon>Mycobacteriales</taxon>
        <taxon>Gordoniaceae</taxon>
        <taxon>Gordonia</taxon>
    </lineage>
</organism>
<keyword evidence="2 4" id="KW-0238">DNA-binding</keyword>
<feature type="domain" description="HTH tetR-type" evidence="5">
    <location>
        <begin position="1"/>
        <end position="56"/>
    </location>
</feature>
<reference evidence="7" key="1">
    <citation type="submission" date="2020-07" db="EMBL/GenBank/DDBJ databases">
        <title>novel species isolated from the respiratory tract of Marmot.</title>
        <authorList>
            <person name="Zhang G."/>
        </authorList>
    </citation>
    <scope>NUCLEOTIDE SEQUENCE [LARGE SCALE GENOMIC DNA]</scope>
    <source>
        <strain evidence="7">686</strain>
    </source>
</reference>
<dbReference type="GO" id="GO:0003677">
    <property type="term" value="F:DNA binding"/>
    <property type="evidence" value="ECO:0007669"/>
    <property type="project" value="UniProtKB-UniRule"/>
</dbReference>
<evidence type="ECO:0000313" key="6">
    <source>
        <dbReference type="EMBL" id="QMT03686.1"/>
    </source>
</evidence>
<feature type="DNA-binding region" description="H-T-H motif" evidence="4">
    <location>
        <begin position="19"/>
        <end position="38"/>
    </location>
</feature>
<dbReference type="AlphaFoldDB" id="A0A7D7QSS1"/>
<evidence type="ECO:0000256" key="3">
    <source>
        <dbReference type="ARBA" id="ARBA00023163"/>
    </source>
</evidence>
<dbReference type="SUPFAM" id="SSF48498">
    <property type="entry name" value="Tetracyclin repressor-like, C-terminal domain"/>
    <property type="match status" value="1"/>
</dbReference>
<dbReference type="PANTHER" id="PTHR47506">
    <property type="entry name" value="TRANSCRIPTIONAL REGULATORY PROTEIN"/>
    <property type="match status" value="1"/>
</dbReference>
<dbReference type="PROSITE" id="PS50977">
    <property type="entry name" value="HTH_TETR_2"/>
    <property type="match status" value="1"/>
</dbReference>
<keyword evidence="7" id="KW-1185">Reference proteome</keyword>
<evidence type="ECO:0000256" key="2">
    <source>
        <dbReference type="ARBA" id="ARBA00023125"/>
    </source>
</evidence>
<name>A0A7D7QSS1_9ACTN</name>
<dbReference type="PANTHER" id="PTHR47506:SF1">
    <property type="entry name" value="HTH-TYPE TRANSCRIPTIONAL REGULATOR YJDC"/>
    <property type="match status" value="1"/>
</dbReference>
<keyword evidence="3" id="KW-0804">Transcription</keyword>
<dbReference type="PRINTS" id="PR00455">
    <property type="entry name" value="HTHTETR"/>
</dbReference>